<protein>
    <submittedName>
        <fullName evidence="1">Uncharacterized protein</fullName>
    </submittedName>
</protein>
<accession>A0A8R1UIX5</accession>
<dbReference type="Proteomes" id="UP000005239">
    <property type="component" value="Unassembled WGS sequence"/>
</dbReference>
<reference evidence="1" key="2">
    <citation type="submission" date="2022-06" db="UniProtKB">
        <authorList>
            <consortium name="EnsemblMetazoa"/>
        </authorList>
    </citation>
    <scope>IDENTIFICATION</scope>
    <source>
        <strain evidence="1">PS312</strain>
    </source>
</reference>
<accession>A0A2A6B9J8</accession>
<dbReference type="EnsemblMetazoa" id="PPA33102.1">
    <property type="protein sequence ID" value="PPA33102.1"/>
    <property type="gene ID" value="WBGene00205962"/>
</dbReference>
<gene>
    <name evidence="1" type="primary">WBGene00205962</name>
</gene>
<keyword evidence="2" id="KW-1185">Reference proteome</keyword>
<organism evidence="1 2">
    <name type="scientific">Pristionchus pacificus</name>
    <name type="common">Parasitic nematode worm</name>
    <dbReference type="NCBI Taxonomy" id="54126"/>
    <lineage>
        <taxon>Eukaryota</taxon>
        <taxon>Metazoa</taxon>
        <taxon>Ecdysozoa</taxon>
        <taxon>Nematoda</taxon>
        <taxon>Chromadorea</taxon>
        <taxon>Rhabditida</taxon>
        <taxon>Rhabditina</taxon>
        <taxon>Diplogasteromorpha</taxon>
        <taxon>Diplogasteroidea</taxon>
        <taxon>Neodiplogasteridae</taxon>
        <taxon>Pristionchus</taxon>
    </lineage>
</organism>
<evidence type="ECO:0000313" key="1">
    <source>
        <dbReference type="EnsemblMetazoa" id="PPA33102.1"/>
    </source>
</evidence>
<sequence length="77" mass="8879">MRFLFFTLFLISASWALECYTGTFSYNGYMVTNIGEWFRCEHSCPNFKGKSQVVVEIPGGTVAYCTKAEGSCRFRHW</sequence>
<name>A0A2A6B9J8_PRIPA</name>
<reference evidence="2" key="1">
    <citation type="journal article" date="2008" name="Nat. Genet.">
        <title>The Pristionchus pacificus genome provides a unique perspective on nematode lifestyle and parasitism.</title>
        <authorList>
            <person name="Dieterich C."/>
            <person name="Clifton S.W."/>
            <person name="Schuster L.N."/>
            <person name="Chinwalla A."/>
            <person name="Delehaunty K."/>
            <person name="Dinkelacker I."/>
            <person name="Fulton L."/>
            <person name="Fulton R."/>
            <person name="Godfrey J."/>
            <person name="Minx P."/>
            <person name="Mitreva M."/>
            <person name="Roeseler W."/>
            <person name="Tian H."/>
            <person name="Witte H."/>
            <person name="Yang S.P."/>
            <person name="Wilson R.K."/>
            <person name="Sommer R.J."/>
        </authorList>
    </citation>
    <scope>NUCLEOTIDE SEQUENCE [LARGE SCALE GENOMIC DNA]</scope>
    <source>
        <strain evidence="2">PS312</strain>
    </source>
</reference>
<dbReference type="AlphaFoldDB" id="A0A2A6B9J8"/>
<proteinExistence type="predicted"/>
<evidence type="ECO:0000313" key="2">
    <source>
        <dbReference type="Proteomes" id="UP000005239"/>
    </source>
</evidence>